<comment type="caution">
    <text evidence="2">The sequence shown here is derived from an EMBL/GenBank/DDBJ whole genome shotgun (WGS) entry which is preliminary data.</text>
</comment>
<dbReference type="EMBL" id="WRPM01000085">
    <property type="protein sequence ID" value="MVT27025.1"/>
    <property type="molecule type" value="Genomic_DNA"/>
</dbReference>
<feature type="region of interest" description="Disordered" evidence="1">
    <location>
        <begin position="45"/>
        <end position="65"/>
    </location>
</feature>
<protein>
    <submittedName>
        <fullName evidence="2">Uncharacterized protein</fullName>
    </submittedName>
</protein>
<accession>A0A7K1UKK8</accession>
<evidence type="ECO:0000313" key="3">
    <source>
        <dbReference type="Proteomes" id="UP000460157"/>
    </source>
</evidence>
<dbReference type="RefSeq" id="WP_157324577.1">
    <property type="nucleotide sequence ID" value="NZ_BMFX01000021.1"/>
</dbReference>
<name>A0A7K1UKK8_9MICC</name>
<evidence type="ECO:0000256" key="1">
    <source>
        <dbReference type="SAM" id="MobiDB-lite"/>
    </source>
</evidence>
<evidence type="ECO:0000313" key="2">
    <source>
        <dbReference type="EMBL" id="MVT27025.1"/>
    </source>
</evidence>
<gene>
    <name evidence="2" type="ORF">GNZ21_11755</name>
</gene>
<organism evidence="2 3">
    <name type="scientific">Nesterenkonia alkaliphila</name>
    <dbReference type="NCBI Taxonomy" id="1463631"/>
    <lineage>
        <taxon>Bacteria</taxon>
        <taxon>Bacillati</taxon>
        <taxon>Actinomycetota</taxon>
        <taxon>Actinomycetes</taxon>
        <taxon>Micrococcales</taxon>
        <taxon>Micrococcaceae</taxon>
        <taxon>Nesterenkonia</taxon>
    </lineage>
</organism>
<reference evidence="2 3" key="1">
    <citation type="submission" date="2019-12" db="EMBL/GenBank/DDBJ databases">
        <title>Nesterenkonia muleiensis sp. nov., a novel actinobacterium isolated from sap of Populus euphratica.</title>
        <authorList>
            <person name="Wang R."/>
        </authorList>
    </citation>
    <scope>NUCLEOTIDE SEQUENCE [LARGE SCALE GENOMIC DNA]</scope>
    <source>
        <strain evidence="2 3">F10</strain>
    </source>
</reference>
<dbReference type="Proteomes" id="UP000460157">
    <property type="component" value="Unassembled WGS sequence"/>
</dbReference>
<dbReference type="OrthoDB" id="4794433at2"/>
<keyword evidence="3" id="KW-1185">Reference proteome</keyword>
<proteinExistence type="predicted"/>
<sequence length="65" mass="7535">MPRSYTRKTARAEADRAFDLRYEHRDQPDAEKIAEVLIRLALRTSHEEPAGQAGQRLRELLTSSR</sequence>
<dbReference type="AlphaFoldDB" id="A0A7K1UKK8"/>